<evidence type="ECO:0000256" key="8">
    <source>
        <dbReference type="ARBA" id="ARBA00045462"/>
    </source>
</evidence>
<keyword evidence="5 9" id="KW-0694">RNA-binding</keyword>
<feature type="non-terminal residue" evidence="10">
    <location>
        <position position="231"/>
    </location>
</feature>
<dbReference type="SUPFAM" id="SSF54762">
    <property type="entry name" value="Signal recognition particle alu RNA binding heterodimer, SRP9/14"/>
    <property type="match status" value="1"/>
</dbReference>
<keyword evidence="7 9" id="KW-0687">Ribonucleoprotein</keyword>
<evidence type="ECO:0000256" key="3">
    <source>
        <dbReference type="ARBA" id="ARBA00017926"/>
    </source>
</evidence>
<dbReference type="PANTHER" id="PTHR12013">
    <property type="entry name" value="SIGNAL RECOGNITION PARTICLE 14 KD PROTEIN"/>
    <property type="match status" value="1"/>
</dbReference>
<comment type="similarity">
    <text evidence="2 9">Belongs to the SRP14 family.</text>
</comment>
<comment type="caution">
    <text evidence="10">The sequence shown here is derived from an EMBL/GenBank/DDBJ whole genome shotgun (WGS) entry which is preliminary data.</text>
</comment>
<sequence length="231" mass="26015">MWNSASLVRSRSMRSAASQSRASAIRILHFRPISKRLLRPFSFLQRQWLTDSGQRGKVLRRMFISGSRRAACVKLSSSLGERLFCLKAMVLLENDSKCRTSGSVYITLKKYDGRTKPVPRKGHPETFEPADNKCLLRATDGKKKITTVVSSKEVIKFQMQVFKDRATCWLNNLPEILQCCVLRDPHLANLIVTAADVLHLLESPIWHDLGIVTLWTAGAHADSEEPAVQPS</sequence>
<dbReference type="InterPro" id="IPR009018">
    <property type="entry name" value="Signal_recog_particle_SRP9/14"/>
</dbReference>
<proteinExistence type="inferred from homology"/>
<accession>A0ABS2Z2E5</accession>
<evidence type="ECO:0000256" key="2">
    <source>
        <dbReference type="ARBA" id="ARBA00010349"/>
    </source>
</evidence>
<evidence type="ECO:0000256" key="7">
    <source>
        <dbReference type="ARBA" id="ARBA00023274"/>
    </source>
</evidence>
<organism evidence="10 11">
    <name type="scientific">Polypterus senegalus</name>
    <name type="common">Senegal bichir</name>
    <dbReference type="NCBI Taxonomy" id="55291"/>
    <lineage>
        <taxon>Eukaryota</taxon>
        <taxon>Metazoa</taxon>
        <taxon>Chordata</taxon>
        <taxon>Craniata</taxon>
        <taxon>Vertebrata</taxon>
        <taxon>Euteleostomi</taxon>
        <taxon>Actinopterygii</taxon>
        <taxon>Polypteriformes</taxon>
        <taxon>Polypteridae</taxon>
        <taxon>Polypterus</taxon>
    </lineage>
</organism>
<keyword evidence="6 9" id="KW-0733">Signal recognition particle</keyword>
<protein>
    <recommendedName>
        <fullName evidence="3 9">Signal recognition particle 14 kDa protein</fullName>
        <shortName evidence="9">SRP14</shortName>
    </recommendedName>
</protein>
<evidence type="ECO:0000313" key="10">
    <source>
        <dbReference type="EMBL" id="MBN3292620.1"/>
    </source>
</evidence>
<dbReference type="Pfam" id="PF02290">
    <property type="entry name" value="SRP14"/>
    <property type="match status" value="1"/>
</dbReference>
<comment type="subunit">
    <text evidence="9">Heterodimer with SRP9; binds RNA as heterodimer. Component of a signal recognition particle (SRP) complex that consists of a 7SL RNA molecule of 300 nucleotides and six protein subunits: SRP72, SRP68, SRP54, SRP19, SRP14 and SRP9.</text>
</comment>
<evidence type="ECO:0000256" key="1">
    <source>
        <dbReference type="ARBA" id="ARBA00004496"/>
    </source>
</evidence>
<dbReference type="Gene3D" id="3.30.720.10">
    <property type="entry name" value="Signal recognition particle alu RNA binding heterodimer, srp9/1"/>
    <property type="match status" value="1"/>
</dbReference>
<name>A0ABS2Z2E5_POLSE</name>
<dbReference type="InterPro" id="IPR003210">
    <property type="entry name" value="Signal_recog_particle_SRP14"/>
</dbReference>
<reference evidence="10" key="1">
    <citation type="journal article" date="2021" name="Cell">
        <title>Tracing the genetic footprints of vertebrate landing in non-teleost ray-finned fishes.</title>
        <authorList>
            <person name="Bi X."/>
            <person name="Wang K."/>
            <person name="Yang L."/>
            <person name="Pan H."/>
            <person name="Jiang H."/>
            <person name="Wei Q."/>
            <person name="Fang M."/>
            <person name="Yu H."/>
            <person name="Zhu C."/>
            <person name="Cai Y."/>
            <person name="He Y."/>
            <person name="Gan X."/>
            <person name="Zeng H."/>
            <person name="Yu D."/>
            <person name="Zhu Y."/>
            <person name="Jiang H."/>
            <person name="Qiu Q."/>
            <person name="Yang H."/>
            <person name="Zhang Y.E."/>
            <person name="Wang W."/>
            <person name="Zhu M."/>
            <person name="He S."/>
            <person name="Zhang G."/>
        </authorList>
    </citation>
    <scope>NUCLEOTIDE SEQUENCE</scope>
    <source>
        <strain evidence="10">Bchr_001</strain>
    </source>
</reference>
<gene>
    <name evidence="10" type="primary">Srp14</name>
    <name evidence="10" type="ORF">GTO92_0009605</name>
</gene>
<evidence type="ECO:0000256" key="6">
    <source>
        <dbReference type="ARBA" id="ARBA00023135"/>
    </source>
</evidence>
<dbReference type="EMBL" id="JAAWVN010017356">
    <property type="protein sequence ID" value="MBN3292620.1"/>
    <property type="molecule type" value="Genomic_DNA"/>
</dbReference>
<keyword evidence="4 9" id="KW-0963">Cytoplasm</keyword>
<comment type="function">
    <text evidence="8 9">Component of the signal recognition particle (SRP) complex, a ribonucleoprotein complex that mediates the cotranslational targeting of secretory and membrane proteins to the endoplasmic reticulum (ER). SRP9 together with SRP14 and the Alu portion of the SRP RNA, constitutes the elongation arrest domain of SRP. The complex of SRP9 and SRP14 is required for SRP RNA binding.</text>
</comment>
<feature type="non-terminal residue" evidence="10">
    <location>
        <position position="1"/>
    </location>
</feature>
<evidence type="ECO:0000256" key="9">
    <source>
        <dbReference type="RuleBase" id="RU368100"/>
    </source>
</evidence>
<comment type="subcellular location">
    <subcellularLocation>
        <location evidence="1 9">Cytoplasm</location>
    </subcellularLocation>
</comment>
<evidence type="ECO:0000313" key="11">
    <source>
        <dbReference type="Proteomes" id="UP001166052"/>
    </source>
</evidence>
<evidence type="ECO:0000256" key="5">
    <source>
        <dbReference type="ARBA" id="ARBA00022884"/>
    </source>
</evidence>
<dbReference type="Proteomes" id="UP001166052">
    <property type="component" value="Unassembled WGS sequence"/>
</dbReference>
<keyword evidence="11" id="KW-1185">Reference proteome</keyword>
<evidence type="ECO:0000256" key="4">
    <source>
        <dbReference type="ARBA" id="ARBA00022490"/>
    </source>
</evidence>